<keyword evidence="4" id="KW-1185">Reference proteome</keyword>
<evidence type="ECO:0000313" key="3">
    <source>
        <dbReference type="EMBL" id="PCG15782.1"/>
    </source>
</evidence>
<dbReference type="Pfam" id="PF07811">
    <property type="entry name" value="TadE"/>
    <property type="match status" value="1"/>
</dbReference>
<dbReference type="InterPro" id="IPR012495">
    <property type="entry name" value="TadE-like_dom"/>
</dbReference>
<name>A0A2A4IDA1_9SPHN</name>
<evidence type="ECO:0000313" key="4">
    <source>
        <dbReference type="Proteomes" id="UP000218323"/>
    </source>
</evidence>
<dbReference type="RefSeq" id="WP_066711885.1">
    <property type="nucleotide sequence ID" value="NZ_JBHIWA010000009.1"/>
</dbReference>
<keyword evidence="1" id="KW-0812">Transmembrane</keyword>
<protein>
    <recommendedName>
        <fullName evidence="2">TadE-like domain-containing protein</fullName>
    </recommendedName>
</protein>
<dbReference type="EMBL" id="NWVC01000001">
    <property type="protein sequence ID" value="PCG15782.1"/>
    <property type="molecule type" value="Genomic_DNA"/>
</dbReference>
<gene>
    <name evidence="3" type="ORF">COA07_02040</name>
</gene>
<accession>A0A2A4IDA1</accession>
<organism evidence="3 4">
    <name type="scientific">Sphingomonas adhaesiva</name>
    <dbReference type="NCBI Taxonomy" id="28212"/>
    <lineage>
        <taxon>Bacteria</taxon>
        <taxon>Pseudomonadati</taxon>
        <taxon>Pseudomonadota</taxon>
        <taxon>Alphaproteobacteria</taxon>
        <taxon>Sphingomonadales</taxon>
        <taxon>Sphingomonadaceae</taxon>
        <taxon>Sphingomonas</taxon>
    </lineage>
</organism>
<keyword evidence="1" id="KW-0472">Membrane</keyword>
<reference evidence="3 4" key="1">
    <citation type="submission" date="2017-09" db="EMBL/GenBank/DDBJ databases">
        <title>Sphingomonas adhaesiva DSM 7418, whole genome shotgun sequence.</title>
        <authorList>
            <person name="Feng G."/>
            <person name="Zhu H."/>
        </authorList>
    </citation>
    <scope>NUCLEOTIDE SEQUENCE [LARGE SCALE GENOMIC DNA]</scope>
    <source>
        <strain evidence="3 4">DSM 7418</strain>
    </source>
</reference>
<feature type="domain" description="TadE-like" evidence="2">
    <location>
        <begin position="19"/>
        <end position="61"/>
    </location>
</feature>
<feature type="transmembrane region" description="Helical" evidence="1">
    <location>
        <begin position="21"/>
        <end position="40"/>
    </location>
</feature>
<comment type="caution">
    <text evidence="3">The sequence shown here is derived from an EMBL/GenBank/DDBJ whole genome shotgun (WGS) entry which is preliminary data.</text>
</comment>
<evidence type="ECO:0000259" key="2">
    <source>
        <dbReference type="Pfam" id="PF07811"/>
    </source>
</evidence>
<dbReference type="AlphaFoldDB" id="A0A2A4IDA1"/>
<sequence>MSGGLPQALPCRLARDRRGATIIEFALLLPVMLLMLFSLFDLCFQVYVQSVLTGAVQRAGRDLTLEGGTPASIDAIHARVEDMVQAVMPQATVRHEQKSYSSFSTMAPERFIDANNNHIRDPGECFDDVNRNGIWDSDPAISTIGGPNDITVYTARVTYSQPFPLIPIGNFLSNDVALSSTTVFKNQPFGTQTVSPVQQICS</sequence>
<keyword evidence="1" id="KW-1133">Transmembrane helix</keyword>
<proteinExistence type="predicted"/>
<dbReference type="Proteomes" id="UP000218323">
    <property type="component" value="Unassembled WGS sequence"/>
</dbReference>
<evidence type="ECO:0000256" key="1">
    <source>
        <dbReference type="SAM" id="Phobius"/>
    </source>
</evidence>